<evidence type="ECO:0000313" key="1">
    <source>
        <dbReference type="Proteomes" id="UP000095286"/>
    </source>
</evidence>
<name>A0AC35UA36_9BILA</name>
<reference evidence="2" key="1">
    <citation type="submission" date="2016-11" db="UniProtKB">
        <authorList>
            <consortium name="WormBaseParasite"/>
        </authorList>
    </citation>
    <scope>IDENTIFICATION</scope>
    <source>
        <strain evidence="2">KR3021</strain>
    </source>
</reference>
<dbReference type="Proteomes" id="UP000095286">
    <property type="component" value="Unplaced"/>
</dbReference>
<accession>A0AC35UA36</accession>
<protein>
    <submittedName>
        <fullName evidence="2">MIF4G domain-containing protein</fullName>
    </submittedName>
</protein>
<organism evidence="1 2">
    <name type="scientific">Rhabditophanes sp. KR3021</name>
    <dbReference type="NCBI Taxonomy" id="114890"/>
    <lineage>
        <taxon>Eukaryota</taxon>
        <taxon>Metazoa</taxon>
        <taxon>Ecdysozoa</taxon>
        <taxon>Nematoda</taxon>
        <taxon>Chromadorea</taxon>
        <taxon>Rhabditida</taxon>
        <taxon>Tylenchina</taxon>
        <taxon>Panagrolaimomorpha</taxon>
        <taxon>Strongyloidoidea</taxon>
        <taxon>Alloionematidae</taxon>
        <taxon>Rhabditophanes</taxon>
    </lineage>
</organism>
<evidence type="ECO:0000313" key="2">
    <source>
        <dbReference type="WBParaSite" id="RSKR_0000937800.1"/>
    </source>
</evidence>
<sequence length="468" mass="54173">MGADTCLRLMDGCENGGNVINMGKVYKREIKNETQLAQKARRINCVERKNRVKKRPGNHLSGLVRETDSNNCFVLGESQNTKKSRLDQNEVRCMKDFANFVRNNKKNGDQNEGANALPNSHQIPFKKTFDKSIQEAKTKVPLHLIGLFEIVHEFQMRGHYLEACQALFKLPLVKEEFLPGKSTFYVNNSKMGQFLYKYGFVLPTVLKIITHAILTCNLPSTECNMIMGKMFECFQLFLKFSINNTGVNFASNTELMMYDLHYQPEVLKSKFSKLKMTRLERKAGMTLKMKMSIDFGSYLVWRNNDGSMNGGDEEALLESLRDHLKEENVMDCVPLVDAFIHMSVKLKKIKDTFGDMVRIAKEHPGLISHIATRLDQLNDSERAYFISNCLEYTMKLHPSHESWVTYVQMRSLHLKNDDYMPIIMENIKILINLLDFGKWSMNDKVWYLLHLNMFSRKCNEFSKLSKSK</sequence>
<proteinExistence type="predicted"/>
<dbReference type="WBParaSite" id="RSKR_0000937800.1">
    <property type="protein sequence ID" value="RSKR_0000937800.1"/>
    <property type="gene ID" value="RSKR_0000937800"/>
</dbReference>